<name>A0ABD5V928_9EURY</name>
<accession>A0ABD5V928</accession>
<protein>
    <submittedName>
        <fullName evidence="1">Uncharacterized protein</fullName>
    </submittedName>
</protein>
<organism evidence="1 2">
    <name type="scientific">Halalkalicoccus tibetensis</name>
    <dbReference type="NCBI Taxonomy" id="175632"/>
    <lineage>
        <taxon>Archaea</taxon>
        <taxon>Methanobacteriati</taxon>
        <taxon>Methanobacteriota</taxon>
        <taxon>Stenosarchaea group</taxon>
        <taxon>Halobacteria</taxon>
        <taxon>Halobacteriales</taxon>
        <taxon>Halococcaceae</taxon>
        <taxon>Halalkalicoccus</taxon>
    </lineage>
</organism>
<reference evidence="1 2" key="1">
    <citation type="journal article" date="2019" name="Int. J. Syst. Evol. Microbiol.">
        <title>The Global Catalogue of Microorganisms (GCM) 10K type strain sequencing project: providing services to taxonomists for standard genome sequencing and annotation.</title>
        <authorList>
            <consortium name="The Broad Institute Genomics Platform"/>
            <consortium name="The Broad Institute Genome Sequencing Center for Infectious Disease"/>
            <person name="Wu L."/>
            <person name="Ma J."/>
        </authorList>
    </citation>
    <scope>NUCLEOTIDE SEQUENCE [LARGE SCALE GENOMIC DNA]</scope>
    <source>
        <strain evidence="1 2">CGMCC 1.3240</strain>
    </source>
</reference>
<proteinExistence type="predicted"/>
<dbReference type="Pfam" id="PF24400">
    <property type="entry name" value="DUF7544"/>
    <property type="match status" value="1"/>
</dbReference>
<dbReference type="AlphaFoldDB" id="A0ABD5V928"/>
<sequence length="55" mass="6108">MGCGPAFVAGLLLQVPLRTYLRYYALLILGDTNERLDPIPELRARIRGADDPGHE</sequence>
<evidence type="ECO:0000313" key="2">
    <source>
        <dbReference type="Proteomes" id="UP001596312"/>
    </source>
</evidence>
<dbReference type="Proteomes" id="UP001596312">
    <property type="component" value="Unassembled WGS sequence"/>
</dbReference>
<keyword evidence="2" id="KW-1185">Reference proteome</keyword>
<gene>
    <name evidence="1" type="ORF">ACFQGH_15780</name>
</gene>
<dbReference type="RefSeq" id="WP_340605278.1">
    <property type="nucleotide sequence ID" value="NZ_JBBMXV010000004.1"/>
</dbReference>
<comment type="caution">
    <text evidence="1">The sequence shown here is derived from an EMBL/GenBank/DDBJ whole genome shotgun (WGS) entry which is preliminary data.</text>
</comment>
<evidence type="ECO:0000313" key="1">
    <source>
        <dbReference type="EMBL" id="MFC6906655.1"/>
    </source>
</evidence>
<dbReference type="InterPro" id="IPR055966">
    <property type="entry name" value="DUF7544"/>
</dbReference>
<dbReference type="EMBL" id="JBHSXQ010000004">
    <property type="protein sequence ID" value="MFC6906655.1"/>
    <property type="molecule type" value="Genomic_DNA"/>
</dbReference>